<feature type="transmembrane region" description="Helical" evidence="1">
    <location>
        <begin position="287"/>
        <end position="308"/>
    </location>
</feature>
<dbReference type="EMBL" id="PVWK01000115">
    <property type="protein sequence ID" value="PSB26087.1"/>
    <property type="molecule type" value="Genomic_DNA"/>
</dbReference>
<proteinExistence type="predicted"/>
<gene>
    <name evidence="2" type="ORF">C7B82_20785</name>
</gene>
<feature type="transmembrane region" description="Helical" evidence="1">
    <location>
        <begin position="23"/>
        <end position="44"/>
    </location>
</feature>
<dbReference type="AlphaFoldDB" id="A0A2T1E019"/>
<reference evidence="3" key="1">
    <citation type="submission" date="2018-02" db="EMBL/GenBank/DDBJ databases">
        <authorList>
            <person name="Moore K."/>
            <person name="Momper L."/>
        </authorList>
    </citation>
    <scope>NUCLEOTIDE SEQUENCE [LARGE SCALE GENOMIC DNA]</scope>
    <source>
        <strain evidence="3">ULC18</strain>
    </source>
</reference>
<comment type="caution">
    <text evidence="2">The sequence shown here is derived from an EMBL/GenBank/DDBJ whole genome shotgun (WGS) entry which is preliminary data.</text>
</comment>
<evidence type="ECO:0000313" key="2">
    <source>
        <dbReference type="EMBL" id="PSB26087.1"/>
    </source>
</evidence>
<evidence type="ECO:0000256" key="1">
    <source>
        <dbReference type="SAM" id="Phobius"/>
    </source>
</evidence>
<dbReference type="Proteomes" id="UP000239576">
    <property type="component" value="Unassembled WGS sequence"/>
</dbReference>
<reference evidence="2 3" key="2">
    <citation type="submission" date="2018-03" db="EMBL/GenBank/DDBJ databases">
        <title>The ancient ancestry and fast evolution of plastids.</title>
        <authorList>
            <person name="Moore K.R."/>
            <person name="Magnabosco C."/>
            <person name="Momper L."/>
            <person name="Gold D.A."/>
            <person name="Bosak T."/>
            <person name="Fournier G.P."/>
        </authorList>
    </citation>
    <scope>NUCLEOTIDE SEQUENCE [LARGE SCALE GENOMIC DNA]</scope>
    <source>
        <strain evidence="2 3">ULC18</strain>
    </source>
</reference>
<organism evidence="2 3">
    <name type="scientific">Stenomitos frigidus ULC18</name>
    <dbReference type="NCBI Taxonomy" id="2107698"/>
    <lineage>
        <taxon>Bacteria</taxon>
        <taxon>Bacillati</taxon>
        <taxon>Cyanobacteriota</taxon>
        <taxon>Cyanophyceae</taxon>
        <taxon>Leptolyngbyales</taxon>
        <taxon>Leptolyngbyaceae</taxon>
        <taxon>Stenomitos</taxon>
    </lineage>
</organism>
<feature type="transmembrane region" description="Helical" evidence="1">
    <location>
        <begin position="250"/>
        <end position="267"/>
    </location>
</feature>
<sequence length="536" mass="61459">MSLQLPSPRQPLSRHKNLWFERLMAIVALANLGLVMFDLTYVPLRNFWLLGKIKVPLLPTITLPLPPAPDICKPLGETPDKATLITACYDRVKGIEAYRDTQAYLETVNQLEQQIQQSGVQSAPVAQTLKNLQEQSASMISANWFTTANKSGTLEKIKDRIRDRLYVENATVAARIVSTDPAKSIPFQEAVQKKAKRSSQKAFALFWSPEYLAQAGVQKELPWFDANIRDLMQTNYYRSIEENGEFTNQFWLLDAPFVILFVIEFLARTWYISRQYKSVSWRDAIFWRWYDVLLFFPFGLLFYPWVWLRIIPVSIRLHQAHLVDLDRLKEQATQGFVGSIAEELTEVVVVQVLNQVQQAIRQGEIVRWLLQPKQDQVTVNNVDEIAELVSLFVKLTVYQVLPKVQPDIEALLRHNIEVVLNQAPAYQALKTVPGLNEVPNQVIDRLITEVLQATYSTLTTALEDPIGAQLTNRLVQNVGQTLSNEVQQQNVTDELKSLVNDFIEELKLNYVKRSAEIDVQTLLEETRQLQQSAKKR</sequence>
<dbReference type="OrthoDB" id="501625at2"/>
<keyword evidence="1" id="KW-0812">Transmembrane</keyword>
<name>A0A2T1E019_9CYAN</name>
<keyword evidence="1" id="KW-0472">Membrane</keyword>
<accession>A0A2T1E019</accession>
<keyword evidence="3" id="KW-1185">Reference proteome</keyword>
<protein>
    <submittedName>
        <fullName evidence="2">Uncharacterized protein</fullName>
    </submittedName>
</protein>
<dbReference type="RefSeq" id="WP_106258261.1">
    <property type="nucleotide sequence ID" value="NZ_CAWNSW010000110.1"/>
</dbReference>
<keyword evidence="1" id="KW-1133">Transmembrane helix</keyword>
<evidence type="ECO:0000313" key="3">
    <source>
        <dbReference type="Proteomes" id="UP000239576"/>
    </source>
</evidence>